<protein>
    <submittedName>
        <fullName evidence="1">Otoferlin</fullName>
    </submittedName>
</protein>
<comment type="caution">
    <text evidence="1">The sequence shown here is derived from an EMBL/GenBank/DDBJ whole genome shotgun (WGS) entry which is preliminary data.</text>
</comment>
<accession>A0ACB7FA69</accession>
<evidence type="ECO:0000313" key="2">
    <source>
        <dbReference type="Proteomes" id="UP000805704"/>
    </source>
</evidence>
<name>A0ACB7FA69_NIBAL</name>
<reference evidence="1" key="1">
    <citation type="submission" date="2020-04" db="EMBL/GenBank/DDBJ databases">
        <title>A chromosome-scale assembly and high-density genetic map of the yellow drum (Nibea albiflora) genome.</title>
        <authorList>
            <person name="Xu D."/>
            <person name="Zhang W."/>
            <person name="Chen R."/>
            <person name="Tan P."/>
            <person name="Wang L."/>
            <person name="Song H."/>
            <person name="Tian L."/>
            <person name="Zhu Q."/>
            <person name="Wang B."/>
        </authorList>
    </citation>
    <scope>NUCLEOTIDE SEQUENCE</scope>
    <source>
        <strain evidence="1">ZJHYS-2018</strain>
    </source>
</reference>
<keyword evidence="2" id="KW-1185">Reference proteome</keyword>
<proteinExistence type="predicted"/>
<dbReference type="Proteomes" id="UP000805704">
    <property type="component" value="Chromosome 14"/>
</dbReference>
<gene>
    <name evidence="1" type="primary">OTOF.3</name>
    <name evidence="1" type="ORF">GBF38_006092</name>
</gene>
<organism evidence="1 2">
    <name type="scientific">Nibea albiflora</name>
    <name type="common">Yellow drum</name>
    <name type="synonym">Corvina albiflora</name>
    <dbReference type="NCBI Taxonomy" id="240163"/>
    <lineage>
        <taxon>Eukaryota</taxon>
        <taxon>Metazoa</taxon>
        <taxon>Chordata</taxon>
        <taxon>Craniata</taxon>
        <taxon>Vertebrata</taxon>
        <taxon>Euteleostomi</taxon>
        <taxon>Actinopterygii</taxon>
        <taxon>Neopterygii</taxon>
        <taxon>Teleostei</taxon>
        <taxon>Neoteleostei</taxon>
        <taxon>Acanthomorphata</taxon>
        <taxon>Eupercaria</taxon>
        <taxon>Sciaenidae</taxon>
        <taxon>Nibea</taxon>
    </lineage>
</organism>
<sequence>MHNMFHLLYFLPISSRFVTLANKDVNQAGRTKLDRERLKSCMREMDSMGQQAKQIRTQVKKNTVRDKLKLVQNFLQKLRFLADEVP</sequence>
<feature type="non-terminal residue" evidence="1">
    <location>
        <position position="86"/>
    </location>
</feature>
<dbReference type="EMBL" id="CM024802">
    <property type="protein sequence ID" value="KAG8011348.1"/>
    <property type="molecule type" value="Genomic_DNA"/>
</dbReference>
<evidence type="ECO:0000313" key="1">
    <source>
        <dbReference type="EMBL" id="KAG8011348.1"/>
    </source>
</evidence>